<gene>
    <name evidence="1" type="ORF">YC6258_05772</name>
</gene>
<dbReference type="Pfam" id="PF10014">
    <property type="entry name" value="2OG-Fe_Oxy_2"/>
    <property type="match status" value="1"/>
</dbReference>
<protein>
    <recommendedName>
        <fullName evidence="3">2OG-Fe dioxygenase family protein</fullName>
    </recommendedName>
</protein>
<dbReference type="PATRIC" id="fig|1445510.3.peg.5732"/>
<dbReference type="KEGG" id="gsn:YC6258_05772"/>
<dbReference type="AlphaFoldDB" id="A0A0C5VEX8"/>
<dbReference type="EMBL" id="CP007142">
    <property type="protein sequence ID" value="AJQ97800.1"/>
    <property type="molecule type" value="Genomic_DNA"/>
</dbReference>
<dbReference type="RefSeq" id="WP_044619445.1">
    <property type="nucleotide sequence ID" value="NZ_CP007142.1"/>
</dbReference>
<sequence length="258" mass="29608">MTEPVRDDTVDDPDLIDDLQEILQQHYYAHVPAEDLQQWLLAEDPAALNDWQLFADSWHDLKEDPYMADGGHYRRRRHATFSAHPGAETWRSEPHQPHYQSLSYNPLNGGILRYYEPMTDVVKSSRIFAAVMNTGCRIFSRLAPESSWHIEAHQFRIEASHHQRGLPTPEGVHSDGVDFVMMVLINRYGVEGGISQIFDHRQNLLDEFTLCEPLSMAIVNDREILHGVTAIQQTDPAVEGYRDILVVTFKDRLRVAGH</sequence>
<proteinExistence type="predicted"/>
<accession>A0A0C5VEX8</accession>
<dbReference type="OrthoDB" id="6681382at2"/>
<evidence type="ECO:0008006" key="3">
    <source>
        <dbReference type="Google" id="ProtNLM"/>
    </source>
</evidence>
<evidence type="ECO:0000313" key="1">
    <source>
        <dbReference type="EMBL" id="AJQ97800.1"/>
    </source>
</evidence>
<dbReference type="InterPro" id="IPR018724">
    <property type="entry name" value="2OG-Fe_dioxygenase"/>
</dbReference>
<dbReference type="GO" id="GO:0051213">
    <property type="term" value="F:dioxygenase activity"/>
    <property type="evidence" value="ECO:0007669"/>
    <property type="project" value="InterPro"/>
</dbReference>
<reference evidence="1 2" key="1">
    <citation type="submission" date="2014-01" db="EMBL/GenBank/DDBJ databases">
        <title>Full genme sequencing of cellulolytic bacterium Gynuella sunshinyii YC6258T gen. nov., sp. nov.</title>
        <authorList>
            <person name="Khan H."/>
            <person name="Chung E.J."/>
            <person name="Chung Y.R."/>
        </authorList>
    </citation>
    <scope>NUCLEOTIDE SEQUENCE [LARGE SCALE GENOMIC DNA]</scope>
    <source>
        <strain evidence="1 2">YC6258</strain>
    </source>
</reference>
<dbReference type="Proteomes" id="UP000032266">
    <property type="component" value="Chromosome"/>
</dbReference>
<evidence type="ECO:0000313" key="2">
    <source>
        <dbReference type="Proteomes" id="UP000032266"/>
    </source>
</evidence>
<keyword evidence="2" id="KW-1185">Reference proteome</keyword>
<dbReference type="Gene3D" id="2.60.120.620">
    <property type="entry name" value="q2cbj1_9rhob like domain"/>
    <property type="match status" value="1"/>
</dbReference>
<organism evidence="1 2">
    <name type="scientific">Gynuella sunshinyii YC6258</name>
    <dbReference type="NCBI Taxonomy" id="1445510"/>
    <lineage>
        <taxon>Bacteria</taxon>
        <taxon>Pseudomonadati</taxon>
        <taxon>Pseudomonadota</taxon>
        <taxon>Gammaproteobacteria</taxon>
        <taxon>Oceanospirillales</taxon>
        <taxon>Saccharospirillaceae</taxon>
        <taxon>Gynuella</taxon>
    </lineage>
</organism>
<dbReference type="STRING" id="1445510.YC6258_05772"/>
<dbReference type="HOGENOM" id="CLU_078728_0_0_6"/>
<name>A0A0C5VEX8_9GAMM</name>